<dbReference type="PROSITE" id="PS00107">
    <property type="entry name" value="PROTEIN_KINASE_ATP"/>
    <property type="match status" value="1"/>
</dbReference>
<dbReference type="GO" id="GO:0043235">
    <property type="term" value="C:receptor complex"/>
    <property type="evidence" value="ECO:0007669"/>
    <property type="project" value="TreeGrafter"/>
</dbReference>
<dbReference type="InterPro" id="IPR036179">
    <property type="entry name" value="Ig-like_dom_sf"/>
</dbReference>
<dbReference type="SUPFAM" id="SSF48726">
    <property type="entry name" value="Immunoglobulin"/>
    <property type="match status" value="1"/>
</dbReference>
<organism evidence="14 15">
    <name type="scientific">Oryctes borbonicus</name>
    <dbReference type="NCBI Taxonomy" id="1629725"/>
    <lineage>
        <taxon>Eukaryota</taxon>
        <taxon>Metazoa</taxon>
        <taxon>Ecdysozoa</taxon>
        <taxon>Arthropoda</taxon>
        <taxon>Hexapoda</taxon>
        <taxon>Insecta</taxon>
        <taxon>Pterygota</taxon>
        <taxon>Neoptera</taxon>
        <taxon>Endopterygota</taxon>
        <taxon>Coleoptera</taxon>
        <taxon>Polyphaga</taxon>
        <taxon>Scarabaeiformia</taxon>
        <taxon>Scarabaeidae</taxon>
        <taxon>Dynastinae</taxon>
        <taxon>Oryctes</taxon>
    </lineage>
</organism>
<keyword evidence="7" id="KW-0325">Glycoprotein</keyword>
<feature type="transmembrane region" description="Helical" evidence="11">
    <location>
        <begin position="145"/>
        <end position="167"/>
    </location>
</feature>
<dbReference type="Proteomes" id="UP000051574">
    <property type="component" value="Unassembled WGS sequence"/>
</dbReference>
<proteinExistence type="predicted"/>
<dbReference type="EMBL" id="LJIG01002918">
    <property type="protein sequence ID" value="KRT84022.1"/>
    <property type="molecule type" value="Genomic_DNA"/>
</dbReference>
<dbReference type="Gene3D" id="2.60.40.10">
    <property type="entry name" value="Immunoglobulins"/>
    <property type="match status" value="1"/>
</dbReference>
<dbReference type="InterPro" id="IPR011009">
    <property type="entry name" value="Kinase-like_dom_sf"/>
</dbReference>
<dbReference type="SMART" id="SM00219">
    <property type="entry name" value="TyrKc"/>
    <property type="match status" value="1"/>
</dbReference>
<feature type="domain" description="Protein kinase" evidence="12">
    <location>
        <begin position="222"/>
        <end position="355"/>
    </location>
</feature>
<evidence type="ECO:0000256" key="1">
    <source>
        <dbReference type="ARBA" id="ARBA00004167"/>
    </source>
</evidence>
<evidence type="ECO:0000313" key="14">
    <source>
        <dbReference type="EMBL" id="KRT84022.1"/>
    </source>
</evidence>
<dbReference type="AlphaFoldDB" id="A0A0T6B9N6"/>
<keyword evidence="3 11" id="KW-0812">Transmembrane</keyword>
<dbReference type="GO" id="GO:0005886">
    <property type="term" value="C:plasma membrane"/>
    <property type="evidence" value="ECO:0007669"/>
    <property type="project" value="TreeGrafter"/>
</dbReference>
<keyword evidence="4 11" id="KW-1133">Transmembrane helix</keyword>
<dbReference type="SUPFAM" id="SSF56112">
    <property type="entry name" value="Protein kinase-like (PK-like)"/>
    <property type="match status" value="1"/>
</dbReference>
<dbReference type="EC" id="2.7.10.1" evidence="2"/>
<evidence type="ECO:0000313" key="15">
    <source>
        <dbReference type="Proteomes" id="UP000051574"/>
    </source>
</evidence>
<feature type="binding site" evidence="9">
    <location>
        <position position="194"/>
    </location>
    <ligand>
        <name>Mg(2+)</name>
        <dbReference type="ChEBI" id="CHEBI:18420"/>
    </ligand>
</feature>
<dbReference type="PROSITE" id="PS50835">
    <property type="entry name" value="IG_LIKE"/>
    <property type="match status" value="1"/>
</dbReference>
<protein>
    <recommendedName>
        <fullName evidence="2">receptor protein-tyrosine kinase</fullName>
        <ecNumber evidence="2">2.7.10.1</ecNumber>
    </recommendedName>
</protein>
<dbReference type="InterPro" id="IPR020635">
    <property type="entry name" value="Tyr_kinase_cat_dom"/>
</dbReference>
<evidence type="ECO:0000256" key="5">
    <source>
        <dbReference type="ARBA" id="ARBA00023136"/>
    </source>
</evidence>
<dbReference type="Pfam" id="PF07714">
    <property type="entry name" value="PK_Tyr_Ser-Thr"/>
    <property type="match status" value="1"/>
</dbReference>
<comment type="caution">
    <text evidence="14">The sequence shown here is derived from an EMBL/GenBank/DDBJ whole genome shotgun (WGS) entry which is preliminary data.</text>
</comment>
<evidence type="ECO:0000256" key="4">
    <source>
        <dbReference type="ARBA" id="ARBA00022989"/>
    </source>
</evidence>
<dbReference type="GO" id="GO:0005524">
    <property type="term" value="F:ATP binding"/>
    <property type="evidence" value="ECO:0007669"/>
    <property type="project" value="UniProtKB-UniRule"/>
</dbReference>
<dbReference type="FunFam" id="3.30.200.20:FF:000586">
    <property type="entry name" value="Receptor protein-tyrosine kinase"/>
    <property type="match status" value="1"/>
</dbReference>
<dbReference type="Pfam" id="PF07679">
    <property type="entry name" value="I-set"/>
    <property type="match status" value="1"/>
</dbReference>
<dbReference type="InterPro" id="IPR007110">
    <property type="entry name" value="Ig-like_dom"/>
</dbReference>
<feature type="binding site" evidence="8">
    <location>
        <begin position="229"/>
        <end position="236"/>
    </location>
    <ligand>
        <name>ATP</name>
        <dbReference type="ChEBI" id="CHEBI:30616"/>
    </ligand>
</feature>
<feature type="binding site" evidence="8 10">
    <location>
        <position position="255"/>
    </location>
    <ligand>
        <name>ATP</name>
        <dbReference type="ChEBI" id="CHEBI:30616"/>
    </ligand>
</feature>
<dbReference type="OrthoDB" id="3256376at2759"/>
<dbReference type="GO" id="GO:0007169">
    <property type="term" value="P:cell surface receptor protein tyrosine kinase signaling pathway"/>
    <property type="evidence" value="ECO:0007669"/>
    <property type="project" value="TreeGrafter"/>
</dbReference>
<dbReference type="InterPro" id="IPR017441">
    <property type="entry name" value="Protein_kinase_ATP_BS"/>
</dbReference>
<dbReference type="GO" id="GO:0004714">
    <property type="term" value="F:transmembrane receptor protein tyrosine kinase activity"/>
    <property type="evidence" value="ECO:0007669"/>
    <property type="project" value="UniProtKB-EC"/>
</dbReference>
<dbReference type="InterPro" id="IPR000719">
    <property type="entry name" value="Prot_kinase_dom"/>
</dbReference>
<evidence type="ECO:0000256" key="10">
    <source>
        <dbReference type="PROSITE-ProRule" id="PRU10141"/>
    </source>
</evidence>
<evidence type="ECO:0000256" key="3">
    <source>
        <dbReference type="ARBA" id="ARBA00022692"/>
    </source>
</evidence>
<dbReference type="Gene3D" id="3.30.200.20">
    <property type="entry name" value="Phosphorylase Kinase, domain 1"/>
    <property type="match status" value="1"/>
</dbReference>
<evidence type="ECO:0000256" key="6">
    <source>
        <dbReference type="ARBA" id="ARBA00023157"/>
    </source>
</evidence>
<evidence type="ECO:0000256" key="9">
    <source>
        <dbReference type="PIRSR" id="PIRSR000615-3"/>
    </source>
</evidence>
<evidence type="ECO:0000259" key="13">
    <source>
        <dbReference type="PROSITE" id="PS50835"/>
    </source>
</evidence>
<keyword evidence="5 11" id="KW-0472">Membrane</keyword>
<gene>
    <name evidence="14" type="ORF">AMK59_2442</name>
</gene>
<feature type="domain" description="Ig-like" evidence="13">
    <location>
        <begin position="45"/>
        <end position="135"/>
    </location>
</feature>
<dbReference type="PROSITE" id="PS50011">
    <property type="entry name" value="PROTEIN_KINASE_DOM"/>
    <property type="match status" value="1"/>
</dbReference>
<dbReference type="GO" id="GO:0046872">
    <property type="term" value="F:metal ion binding"/>
    <property type="evidence" value="ECO:0007669"/>
    <property type="project" value="UniProtKB-KW"/>
</dbReference>
<name>A0A0T6B9N6_9SCAR</name>
<dbReference type="InterPro" id="IPR013098">
    <property type="entry name" value="Ig_I-set"/>
</dbReference>
<keyword evidence="6" id="KW-1015">Disulfide bond</keyword>
<sequence>MNYSAIIHKIDNNYTGVYACSTMSIPQCEMQTIRTLITVVAPQKPRIIVTNMGTCQEKVYPSTNNFTCVYEAVPRASIKWYKDDLEFFPDNIRVKFENMKQVLLFIKFNYTTDHGRYTCHVKNRLGSVNKTATLRFEDRYTGNDIPVQVAVGILFVLLIAIIIPLLYKTKKERQMKKILKQVGLANFENGEAEYINPNLSIDDQAQLVPYNKKSWEIPKERIKLGKQLGTGAFGVVMEAVVERYDNNTDLKVAIKMIKRNTDAIPFTALLSELKIMVHLGKHLNVVNLIGACTKHIVEGDLYIIVEFCRFGNLRNYLLHHRDIFINQINPGTERINYSIGADILSRPFPVVSDDR</sequence>
<keyword evidence="9" id="KW-0479">Metal-binding</keyword>
<evidence type="ECO:0000259" key="12">
    <source>
        <dbReference type="PROSITE" id="PS50011"/>
    </source>
</evidence>
<keyword evidence="8 10" id="KW-0067">ATP-binding</keyword>
<evidence type="ECO:0000256" key="7">
    <source>
        <dbReference type="ARBA" id="ARBA00023180"/>
    </source>
</evidence>
<evidence type="ECO:0000256" key="8">
    <source>
        <dbReference type="PIRSR" id="PIRSR000615-2"/>
    </source>
</evidence>
<dbReference type="PANTHER" id="PTHR24416">
    <property type="entry name" value="TYROSINE-PROTEIN KINASE RECEPTOR"/>
    <property type="match status" value="1"/>
</dbReference>
<keyword evidence="15" id="KW-1185">Reference proteome</keyword>
<keyword evidence="9" id="KW-0460">Magnesium</keyword>
<accession>A0A0T6B9N6</accession>
<reference evidence="14 15" key="1">
    <citation type="submission" date="2015-09" db="EMBL/GenBank/DDBJ databases">
        <title>Draft genome of the scarab beetle Oryctes borbonicus.</title>
        <authorList>
            <person name="Meyer J.M."/>
            <person name="Markov G.V."/>
            <person name="Baskaran P."/>
            <person name="Herrmann M."/>
            <person name="Sommer R.J."/>
            <person name="Roedelsperger C."/>
        </authorList>
    </citation>
    <scope>NUCLEOTIDE SEQUENCE [LARGE SCALE GENOMIC DNA]</scope>
    <source>
        <strain evidence="14">OB123</strain>
        <tissue evidence="14">Whole animal</tissue>
    </source>
</reference>
<dbReference type="InterPro" id="IPR050122">
    <property type="entry name" value="RTK"/>
</dbReference>
<dbReference type="PANTHER" id="PTHR24416:SF600">
    <property type="entry name" value="PDGF- AND VEGF-RECEPTOR RELATED, ISOFORM J"/>
    <property type="match status" value="1"/>
</dbReference>
<dbReference type="PIRSF" id="PIRSF000615">
    <property type="entry name" value="TyrPK_CSF1-R"/>
    <property type="match status" value="1"/>
</dbReference>
<dbReference type="InterPro" id="IPR001245">
    <property type="entry name" value="Ser-Thr/Tyr_kinase_cat_dom"/>
</dbReference>
<keyword evidence="8 10" id="KW-0547">Nucleotide-binding</keyword>
<evidence type="ECO:0000256" key="11">
    <source>
        <dbReference type="SAM" id="Phobius"/>
    </source>
</evidence>
<comment type="subcellular location">
    <subcellularLocation>
        <location evidence="1">Membrane</location>
        <topology evidence="1">Single-pass membrane protein</topology>
    </subcellularLocation>
</comment>
<dbReference type="InterPro" id="IPR013783">
    <property type="entry name" value="Ig-like_fold"/>
</dbReference>
<evidence type="ECO:0000256" key="2">
    <source>
        <dbReference type="ARBA" id="ARBA00011902"/>
    </source>
</evidence>